<protein>
    <submittedName>
        <fullName evidence="1">Uncharacterized protein</fullName>
    </submittedName>
</protein>
<comment type="caution">
    <text evidence="1">The sequence shown here is derived from an EMBL/GenBank/DDBJ whole genome shotgun (WGS) entry which is preliminary data.</text>
</comment>
<dbReference type="EMBL" id="JAYWIO010000008">
    <property type="protein sequence ID" value="KAK7247156.1"/>
    <property type="molecule type" value="Genomic_DNA"/>
</dbReference>
<dbReference type="PANTHER" id="PTHR36617:SF16">
    <property type="entry name" value="OS04G0516500 PROTEIN"/>
    <property type="match status" value="1"/>
</dbReference>
<organism evidence="1 2">
    <name type="scientific">Crotalaria pallida</name>
    <name type="common">Smooth rattlebox</name>
    <name type="synonym">Crotalaria striata</name>
    <dbReference type="NCBI Taxonomy" id="3830"/>
    <lineage>
        <taxon>Eukaryota</taxon>
        <taxon>Viridiplantae</taxon>
        <taxon>Streptophyta</taxon>
        <taxon>Embryophyta</taxon>
        <taxon>Tracheophyta</taxon>
        <taxon>Spermatophyta</taxon>
        <taxon>Magnoliopsida</taxon>
        <taxon>eudicotyledons</taxon>
        <taxon>Gunneridae</taxon>
        <taxon>Pentapetalae</taxon>
        <taxon>rosids</taxon>
        <taxon>fabids</taxon>
        <taxon>Fabales</taxon>
        <taxon>Fabaceae</taxon>
        <taxon>Papilionoideae</taxon>
        <taxon>50 kb inversion clade</taxon>
        <taxon>genistoids sensu lato</taxon>
        <taxon>core genistoids</taxon>
        <taxon>Crotalarieae</taxon>
        <taxon>Crotalaria</taxon>
    </lineage>
</organism>
<dbReference type="AlphaFoldDB" id="A0AAN9HS69"/>
<dbReference type="PANTHER" id="PTHR36617">
    <property type="entry name" value="PROTEIN, PUTATIVE-RELATED"/>
    <property type="match status" value="1"/>
</dbReference>
<accession>A0AAN9HS69</accession>
<dbReference type="Proteomes" id="UP001372338">
    <property type="component" value="Unassembled WGS sequence"/>
</dbReference>
<reference evidence="1 2" key="1">
    <citation type="submission" date="2024-01" db="EMBL/GenBank/DDBJ databases">
        <title>The genomes of 5 underutilized Papilionoideae crops provide insights into root nodulation and disease resistanc.</title>
        <authorList>
            <person name="Yuan L."/>
        </authorList>
    </citation>
    <scope>NUCLEOTIDE SEQUENCE [LARGE SCALE GENOMIC DNA]</scope>
    <source>
        <strain evidence="1">ZHUSHIDOU_FW_LH</strain>
        <tissue evidence="1">Leaf</tissue>
    </source>
</reference>
<name>A0AAN9HS69_CROPI</name>
<evidence type="ECO:0000313" key="2">
    <source>
        <dbReference type="Proteomes" id="UP001372338"/>
    </source>
</evidence>
<proteinExistence type="predicted"/>
<keyword evidence="2" id="KW-1185">Reference proteome</keyword>
<sequence>MVSSSYAVVVGENQNQRDWFDDNLWIDLGRGDKARFWQDRWVGDRKLKDLFPRLFLLSQNKHSLVKDCGSWNQNVWSWNLGWRRQLFAWEEELVLHLNQIIQAKACSISIDDGWKWGSSSRGLFEVKEA</sequence>
<gene>
    <name evidence="1" type="ORF">RIF29_42033</name>
</gene>
<evidence type="ECO:0000313" key="1">
    <source>
        <dbReference type="EMBL" id="KAK7247156.1"/>
    </source>
</evidence>